<reference evidence="4 5" key="1">
    <citation type="submission" date="2012-05" db="EMBL/GenBank/DDBJ databases">
        <authorList>
            <person name="Weinstock G."/>
            <person name="Sodergren E."/>
            <person name="Lobos E.A."/>
            <person name="Fulton L."/>
            <person name="Fulton R."/>
            <person name="Courtney L."/>
            <person name="Fronick C."/>
            <person name="O'Laughlin M."/>
            <person name="Godfrey J."/>
            <person name="Wilson R.M."/>
            <person name="Miner T."/>
            <person name="Farmer C."/>
            <person name="Delehaunty K."/>
            <person name="Cordes M."/>
            <person name="Minx P."/>
            <person name="Tomlinson C."/>
            <person name="Chen J."/>
            <person name="Wollam A."/>
            <person name="Pepin K.H."/>
            <person name="Bhonagiri V."/>
            <person name="Zhang X."/>
            <person name="Suruliraj S."/>
            <person name="Warren W."/>
            <person name="Mitreva M."/>
            <person name="Mardis E.R."/>
            <person name="Wilson R.K."/>
        </authorList>
    </citation>
    <scope>NUCLEOTIDE SEQUENCE [LARGE SCALE GENOMIC DNA]</scope>
    <source>
        <strain evidence="4 5">DSM 1785</strain>
    </source>
</reference>
<feature type="transmembrane region" description="Helical" evidence="2">
    <location>
        <begin position="27"/>
        <end position="50"/>
    </location>
</feature>
<keyword evidence="2" id="KW-1133">Transmembrane helix</keyword>
<dbReference type="InterPro" id="IPR002508">
    <property type="entry name" value="MurNAc-LAA_cat"/>
</dbReference>
<accession>L1QN33</accession>
<dbReference type="STRING" id="545697.HMPREF0216_00270"/>
<dbReference type="Pfam" id="PF01520">
    <property type="entry name" value="Amidase_3"/>
    <property type="match status" value="1"/>
</dbReference>
<organism evidence="4 5">
    <name type="scientific">Clostridium celatum DSM 1785</name>
    <dbReference type="NCBI Taxonomy" id="545697"/>
    <lineage>
        <taxon>Bacteria</taxon>
        <taxon>Bacillati</taxon>
        <taxon>Bacillota</taxon>
        <taxon>Clostridia</taxon>
        <taxon>Eubacteriales</taxon>
        <taxon>Clostridiaceae</taxon>
        <taxon>Clostridium</taxon>
    </lineage>
</organism>
<dbReference type="PANTHER" id="PTHR30404">
    <property type="entry name" value="N-ACETYLMURAMOYL-L-ALANINE AMIDASE"/>
    <property type="match status" value="1"/>
</dbReference>
<dbReference type="CDD" id="cd02696">
    <property type="entry name" value="MurNAc-LAA"/>
    <property type="match status" value="1"/>
</dbReference>
<dbReference type="GO" id="GO:0030288">
    <property type="term" value="C:outer membrane-bounded periplasmic space"/>
    <property type="evidence" value="ECO:0007669"/>
    <property type="project" value="TreeGrafter"/>
</dbReference>
<name>L1QN33_9CLOT</name>
<dbReference type="InterPro" id="IPR050695">
    <property type="entry name" value="N-acetylmuramoyl_amidase_3"/>
</dbReference>
<keyword evidence="5" id="KW-1185">Reference proteome</keyword>
<feature type="domain" description="MurNAc-LAA" evidence="3">
    <location>
        <begin position="142"/>
        <end position="257"/>
    </location>
</feature>
<protein>
    <submittedName>
        <fullName evidence="4">N-acetylmuramoyl-L-alanine amidase</fullName>
    </submittedName>
</protein>
<dbReference type="RefSeq" id="WP_005210202.1">
    <property type="nucleotide sequence ID" value="NZ_KB291603.1"/>
</dbReference>
<dbReference type="GO" id="GO:0009253">
    <property type="term" value="P:peptidoglycan catabolic process"/>
    <property type="evidence" value="ECO:0007669"/>
    <property type="project" value="InterPro"/>
</dbReference>
<dbReference type="AlphaFoldDB" id="L1QN33"/>
<evidence type="ECO:0000256" key="2">
    <source>
        <dbReference type="SAM" id="Phobius"/>
    </source>
</evidence>
<evidence type="ECO:0000313" key="4">
    <source>
        <dbReference type="EMBL" id="EKY29409.1"/>
    </source>
</evidence>
<dbReference type="GO" id="GO:0008745">
    <property type="term" value="F:N-acetylmuramoyl-L-alanine amidase activity"/>
    <property type="evidence" value="ECO:0007669"/>
    <property type="project" value="InterPro"/>
</dbReference>
<evidence type="ECO:0000313" key="5">
    <source>
        <dbReference type="Proteomes" id="UP000010420"/>
    </source>
</evidence>
<dbReference type="Proteomes" id="UP000010420">
    <property type="component" value="Unassembled WGS sequence"/>
</dbReference>
<dbReference type="HOGENOM" id="CLU_014322_7_3_9"/>
<dbReference type="SUPFAM" id="SSF53187">
    <property type="entry name" value="Zn-dependent exopeptidases"/>
    <property type="match status" value="1"/>
</dbReference>
<gene>
    <name evidence="4" type="ORF">HMPREF0216_00270</name>
</gene>
<comment type="caution">
    <text evidence="4">The sequence shown here is derived from an EMBL/GenBank/DDBJ whole genome shotgun (WGS) entry which is preliminary data.</text>
</comment>
<sequence length="270" mass="30291">MLFIEKKGFDLNYKRQLLYRKKRKRKFILLISTISLTLFFFSLLPIITIMSNSKKPTVNFNLAIPKAVEEPRYTICIDPGHGDWDYGAIGVNGTAEKDIVLSVALELGKLLENEGSFNVVYTRVTDSIPWIDSANDSLKERINISKVSKADLFISIHCNYSSDSSDTKGIETWYNPNDEKSLLLSQYLQQSLVDLGYSSNRNVKAYVDGEELAVLEKNTATSSLVELGFLTNISDEHYLSSKSGQANCANALFSAIVEYKNNLNIDKGTE</sequence>
<dbReference type="Gene3D" id="3.40.630.40">
    <property type="entry name" value="Zn-dependent exopeptidases"/>
    <property type="match status" value="1"/>
</dbReference>
<proteinExistence type="predicted"/>
<dbReference type="eggNOG" id="COG0860">
    <property type="taxonomic scope" value="Bacteria"/>
</dbReference>
<dbReference type="SMART" id="SM00646">
    <property type="entry name" value="Ami_3"/>
    <property type="match status" value="1"/>
</dbReference>
<keyword evidence="1" id="KW-0378">Hydrolase</keyword>
<evidence type="ECO:0000259" key="3">
    <source>
        <dbReference type="SMART" id="SM00646"/>
    </source>
</evidence>
<evidence type="ECO:0000256" key="1">
    <source>
        <dbReference type="ARBA" id="ARBA00022801"/>
    </source>
</evidence>
<dbReference type="EMBL" id="AMEZ01000009">
    <property type="protein sequence ID" value="EKY29409.1"/>
    <property type="molecule type" value="Genomic_DNA"/>
</dbReference>
<keyword evidence="2" id="KW-0812">Transmembrane</keyword>
<dbReference type="PATRIC" id="fig|545697.3.peg.266"/>
<dbReference type="PANTHER" id="PTHR30404:SF0">
    <property type="entry name" value="N-ACETYLMURAMOYL-L-ALANINE AMIDASE AMIC"/>
    <property type="match status" value="1"/>
</dbReference>
<keyword evidence="2" id="KW-0472">Membrane</keyword>